<reference evidence="1 2" key="2">
    <citation type="submission" date="2019-05" db="EMBL/GenBank/DDBJ databases">
        <authorList>
            <person name="Lianzixin W."/>
        </authorList>
    </citation>
    <scope>NUCLEOTIDE SEQUENCE [LARGE SCALE GENOMIC DNA]</scope>
    <source>
        <strain evidence="1 2">EC11</strain>
    </source>
</reference>
<dbReference type="Proteomes" id="UP000817854">
    <property type="component" value="Unassembled WGS sequence"/>
</dbReference>
<sequence length="142" mass="16327">MNKLFLLLVFLMISLSGFCDTLDYWHVYVNHKLIAKFNEGSQDLIIKIKKSKIKSTDSIIVRYGTDHPCSDCYYALVVSADFKRKEPGAITKGNFGKLTIALKELIDIQKTDGTTRFYFNYCERRKAVCNKNGRLLFILSII</sequence>
<accession>A0ABX0IQJ9</accession>
<dbReference type="RefSeq" id="WP_140962451.1">
    <property type="nucleotide sequence ID" value="NZ_VEVQ02000006.1"/>
</dbReference>
<name>A0ABX0IQJ9_9FLAO</name>
<proteinExistence type="predicted"/>
<reference evidence="1 2" key="3">
    <citation type="submission" date="2020-02" db="EMBL/GenBank/DDBJ databases">
        <title>Flavobacterium profundi sp. nov., isolated from a deep-sea seamount.</title>
        <authorList>
            <person name="Zhang D.-C."/>
        </authorList>
    </citation>
    <scope>NUCLEOTIDE SEQUENCE [LARGE SCALE GENOMIC DNA]</scope>
    <source>
        <strain evidence="1 2">EC11</strain>
    </source>
</reference>
<keyword evidence="2" id="KW-1185">Reference proteome</keyword>
<comment type="caution">
    <text evidence="1">The sequence shown here is derived from an EMBL/GenBank/DDBJ whole genome shotgun (WGS) entry which is preliminary data.</text>
</comment>
<gene>
    <name evidence="1" type="ORF">FIA58_010580</name>
</gene>
<evidence type="ECO:0008006" key="3">
    <source>
        <dbReference type="Google" id="ProtNLM"/>
    </source>
</evidence>
<evidence type="ECO:0000313" key="2">
    <source>
        <dbReference type="Proteomes" id="UP000817854"/>
    </source>
</evidence>
<evidence type="ECO:0000313" key="1">
    <source>
        <dbReference type="EMBL" id="NHN26122.1"/>
    </source>
</evidence>
<reference evidence="2" key="1">
    <citation type="submission" date="2019-05" db="EMBL/GenBank/DDBJ databases">
        <title>Flavobacterium profundi sp. nov., isolated from a deep-sea seamount.</title>
        <authorList>
            <person name="Zhang D.-C."/>
        </authorList>
    </citation>
    <scope>NUCLEOTIDE SEQUENCE [LARGE SCALE GENOMIC DNA]</scope>
    <source>
        <strain evidence="2">EC11</strain>
    </source>
</reference>
<protein>
    <recommendedName>
        <fullName evidence="3">Lipoprotein</fullName>
    </recommendedName>
</protein>
<organism evidence="1 2">
    <name type="scientific">Flavobacterium jejuense</name>
    <dbReference type="NCBI Taxonomy" id="1544455"/>
    <lineage>
        <taxon>Bacteria</taxon>
        <taxon>Pseudomonadati</taxon>
        <taxon>Bacteroidota</taxon>
        <taxon>Flavobacteriia</taxon>
        <taxon>Flavobacteriales</taxon>
        <taxon>Flavobacteriaceae</taxon>
        <taxon>Flavobacterium</taxon>
    </lineage>
</organism>
<dbReference type="EMBL" id="VEVQ02000006">
    <property type="protein sequence ID" value="NHN26122.1"/>
    <property type="molecule type" value="Genomic_DNA"/>
</dbReference>